<evidence type="ECO:0000313" key="1">
    <source>
        <dbReference type="EMBL" id="WOO76486.1"/>
    </source>
</evidence>
<evidence type="ECO:0000313" key="2">
    <source>
        <dbReference type="Proteomes" id="UP000827549"/>
    </source>
</evidence>
<dbReference type="Proteomes" id="UP000827549">
    <property type="component" value="Chromosome 1"/>
</dbReference>
<keyword evidence="2" id="KW-1185">Reference proteome</keyword>
<name>A0AAF0Y2R3_9TREE</name>
<reference evidence="1" key="1">
    <citation type="submission" date="2023-10" db="EMBL/GenBank/DDBJ databases">
        <authorList>
            <person name="Noh H."/>
        </authorList>
    </citation>
    <scope>NUCLEOTIDE SEQUENCE</scope>
    <source>
        <strain evidence="1">DUCC4014</strain>
    </source>
</reference>
<sequence>MARTEASVSSVLSLVAAPVPAEPLSPPHLPLELVLHIISLLDPTHPAQRHTLALFAASSHQCRVVAERTLYRKLSLDGRDMLSLADADAAVLAARRCKLATTRFVRIVAPLSLEQLHALYTLARDGNGHLPSALFAGATDVHLADTRQVLAARQARPGSIPPADVLLFTSPRICVDGAASHTLLKYLPCLHPLHITSHLPLSASPNALQDLVPTWETYTVFDDCAPSDHEPQSRSVKFMSRIVAATRRDLSPIELRWRAQPRTAARLAKEWHDGGPGFTLRFYTAAEVAQAADGCTVCGECSVRCVLTEGMTWAAERPLWWQATAQDGAAWSGPPPVTVGRAQFAERVAKWSAWGME</sequence>
<organism evidence="1 2">
    <name type="scientific">Vanrija pseudolonga</name>
    <dbReference type="NCBI Taxonomy" id="143232"/>
    <lineage>
        <taxon>Eukaryota</taxon>
        <taxon>Fungi</taxon>
        <taxon>Dikarya</taxon>
        <taxon>Basidiomycota</taxon>
        <taxon>Agaricomycotina</taxon>
        <taxon>Tremellomycetes</taxon>
        <taxon>Trichosporonales</taxon>
        <taxon>Trichosporonaceae</taxon>
        <taxon>Vanrija</taxon>
    </lineage>
</organism>
<dbReference type="RefSeq" id="XP_062622518.1">
    <property type="nucleotide sequence ID" value="XM_062766534.1"/>
</dbReference>
<proteinExistence type="predicted"/>
<gene>
    <name evidence="1" type="ORF">LOC62_01G000106</name>
</gene>
<evidence type="ECO:0008006" key="3">
    <source>
        <dbReference type="Google" id="ProtNLM"/>
    </source>
</evidence>
<dbReference type="AlphaFoldDB" id="A0AAF0Y2R3"/>
<dbReference type="EMBL" id="CP086714">
    <property type="protein sequence ID" value="WOO76486.1"/>
    <property type="molecule type" value="Genomic_DNA"/>
</dbReference>
<dbReference type="GeneID" id="87803368"/>
<accession>A0AAF0Y2R3</accession>
<protein>
    <recommendedName>
        <fullName evidence="3">F-box domain-containing protein</fullName>
    </recommendedName>
</protein>